<keyword evidence="5" id="KW-0720">Serine protease</keyword>
<dbReference type="InterPro" id="IPR002142">
    <property type="entry name" value="Peptidase_S49"/>
</dbReference>
<dbReference type="PIRSF" id="PIRSF001217">
    <property type="entry name" value="Protease_4_SppA"/>
    <property type="match status" value="1"/>
</dbReference>
<dbReference type="GO" id="GO:0008236">
    <property type="term" value="F:serine-type peptidase activity"/>
    <property type="evidence" value="ECO:0007669"/>
    <property type="project" value="UniProtKB-KW"/>
</dbReference>
<gene>
    <name evidence="9" type="primary">sppA</name>
    <name evidence="9" type="ORF">GCM10007895_32420</name>
</gene>
<keyword evidence="3 9" id="KW-0645">Protease</keyword>
<feature type="domain" description="Peptidase S49" evidence="8">
    <location>
        <begin position="137"/>
        <end position="250"/>
    </location>
</feature>
<comment type="caution">
    <text evidence="9">The sequence shown here is derived from an EMBL/GenBank/DDBJ whole genome shotgun (WGS) entry which is preliminary data.</text>
</comment>
<proteinExistence type="inferred from homology"/>
<comment type="subcellular location">
    <subcellularLocation>
        <location evidence="1">Membrane</location>
    </subcellularLocation>
</comment>
<dbReference type="GO" id="GO:0006465">
    <property type="term" value="P:signal peptide processing"/>
    <property type="evidence" value="ECO:0007669"/>
    <property type="project" value="InterPro"/>
</dbReference>
<dbReference type="NCBIfam" id="TIGR00705">
    <property type="entry name" value="SppA_67K"/>
    <property type="match status" value="1"/>
</dbReference>
<dbReference type="Gene3D" id="3.90.226.10">
    <property type="entry name" value="2-enoyl-CoA Hydratase, Chain A, domain 1"/>
    <property type="match status" value="2"/>
</dbReference>
<comment type="similarity">
    <text evidence="2">Belongs to the peptidase S49 family.</text>
</comment>
<evidence type="ECO:0000313" key="9">
    <source>
        <dbReference type="EMBL" id="GLP97935.1"/>
    </source>
</evidence>
<dbReference type="RefSeq" id="WP_095506857.1">
    <property type="nucleotide sequence ID" value="NZ_BSNC01000012.1"/>
</dbReference>
<dbReference type="PANTHER" id="PTHR33209:SF1">
    <property type="entry name" value="PEPTIDASE S49 DOMAIN-CONTAINING PROTEIN"/>
    <property type="match status" value="1"/>
</dbReference>
<keyword evidence="4" id="KW-0378">Hydrolase</keyword>
<dbReference type="EMBL" id="BSNC01000012">
    <property type="protein sequence ID" value="GLP97935.1"/>
    <property type="molecule type" value="Genomic_DNA"/>
</dbReference>
<evidence type="ECO:0000256" key="4">
    <source>
        <dbReference type="ARBA" id="ARBA00022801"/>
    </source>
</evidence>
<evidence type="ECO:0000256" key="3">
    <source>
        <dbReference type="ARBA" id="ARBA00022670"/>
    </source>
</evidence>
<evidence type="ECO:0000256" key="2">
    <source>
        <dbReference type="ARBA" id="ARBA00008683"/>
    </source>
</evidence>
<dbReference type="AlphaFoldDB" id="A0AA37RYR0"/>
<dbReference type="InterPro" id="IPR004635">
    <property type="entry name" value="Pept_S49_SppA"/>
</dbReference>
<evidence type="ECO:0000256" key="1">
    <source>
        <dbReference type="ARBA" id="ARBA00004370"/>
    </source>
</evidence>
<keyword evidence="10" id="KW-1185">Reference proteome</keyword>
<dbReference type="InterPro" id="IPR047217">
    <property type="entry name" value="S49_SppA_67K_type_N"/>
</dbReference>
<feature type="active site" description="Nucleophile" evidence="7">
    <location>
        <position position="408"/>
    </location>
</feature>
<dbReference type="Pfam" id="PF01343">
    <property type="entry name" value="Peptidase_S49"/>
    <property type="match status" value="2"/>
</dbReference>
<dbReference type="InterPro" id="IPR004634">
    <property type="entry name" value="Pept_S49_pIV"/>
</dbReference>
<dbReference type="GO" id="GO:0016020">
    <property type="term" value="C:membrane"/>
    <property type="evidence" value="ECO:0007669"/>
    <property type="project" value="UniProtKB-SubCell"/>
</dbReference>
<reference evidence="9" key="2">
    <citation type="submission" date="2023-01" db="EMBL/GenBank/DDBJ databases">
        <title>Draft genome sequence of Paraferrimonas sedimenticola strain NBRC 101628.</title>
        <authorList>
            <person name="Sun Q."/>
            <person name="Mori K."/>
        </authorList>
    </citation>
    <scope>NUCLEOTIDE SEQUENCE</scope>
    <source>
        <strain evidence="9">NBRC 101628</strain>
    </source>
</reference>
<keyword evidence="6" id="KW-0472">Membrane</keyword>
<evidence type="ECO:0000256" key="7">
    <source>
        <dbReference type="PIRSR" id="PIRSR001217-1"/>
    </source>
</evidence>
<dbReference type="InterPro" id="IPR029045">
    <property type="entry name" value="ClpP/crotonase-like_dom_sf"/>
</dbReference>
<evidence type="ECO:0000259" key="8">
    <source>
        <dbReference type="Pfam" id="PF01343"/>
    </source>
</evidence>
<dbReference type="NCBIfam" id="TIGR00706">
    <property type="entry name" value="SppA_dom"/>
    <property type="match status" value="1"/>
</dbReference>
<evidence type="ECO:0000313" key="10">
    <source>
        <dbReference type="Proteomes" id="UP001161422"/>
    </source>
</evidence>
<evidence type="ECO:0000256" key="5">
    <source>
        <dbReference type="ARBA" id="ARBA00022825"/>
    </source>
</evidence>
<evidence type="ECO:0000256" key="6">
    <source>
        <dbReference type="ARBA" id="ARBA00023136"/>
    </source>
</evidence>
<dbReference type="CDD" id="cd07018">
    <property type="entry name" value="S49_SppA_67K_type"/>
    <property type="match status" value="1"/>
</dbReference>
<feature type="active site" description="Proton donor/acceptor" evidence="7">
    <location>
        <position position="205"/>
    </location>
</feature>
<dbReference type="InterPro" id="IPR047272">
    <property type="entry name" value="S49_SppA_C"/>
</dbReference>
<organism evidence="9 10">
    <name type="scientific">Paraferrimonas sedimenticola</name>
    <dbReference type="NCBI Taxonomy" id="375674"/>
    <lineage>
        <taxon>Bacteria</taxon>
        <taxon>Pseudomonadati</taxon>
        <taxon>Pseudomonadota</taxon>
        <taxon>Gammaproteobacteria</taxon>
        <taxon>Alteromonadales</taxon>
        <taxon>Ferrimonadaceae</taxon>
        <taxon>Paraferrimonas</taxon>
    </lineage>
</organism>
<dbReference type="CDD" id="cd07023">
    <property type="entry name" value="S49_Sppa_N_C"/>
    <property type="match status" value="1"/>
</dbReference>
<dbReference type="Gene3D" id="6.20.330.10">
    <property type="match status" value="1"/>
</dbReference>
<dbReference type="Proteomes" id="UP001161422">
    <property type="component" value="Unassembled WGS sequence"/>
</dbReference>
<name>A0AA37RYR0_9GAMM</name>
<accession>A0AA37RYR0</accession>
<dbReference type="PANTHER" id="PTHR33209">
    <property type="entry name" value="PROTEASE 4"/>
    <property type="match status" value="1"/>
</dbReference>
<dbReference type="SUPFAM" id="SSF52096">
    <property type="entry name" value="ClpP/crotonase"/>
    <property type="match status" value="2"/>
</dbReference>
<protein>
    <submittedName>
        <fullName evidence="9">Protease</fullName>
    </submittedName>
</protein>
<reference evidence="9" key="1">
    <citation type="journal article" date="2014" name="Int. J. Syst. Evol. Microbiol.">
        <title>Complete genome sequence of Corynebacterium casei LMG S-19264T (=DSM 44701T), isolated from a smear-ripened cheese.</title>
        <authorList>
            <consortium name="US DOE Joint Genome Institute (JGI-PGF)"/>
            <person name="Walter F."/>
            <person name="Albersmeier A."/>
            <person name="Kalinowski J."/>
            <person name="Ruckert C."/>
        </authorList>
    </citation>
    <scope>NUCLEOTIDE SEQUENCE</scope>
    <source>
        <strain evidence="9">NBRC 101628</strain>
    </source>
</reference>
<feature type="domain" description="Peptidase S49" evidence="8">
    <location>
        <begin position="391"/>
        <end position="541"/>
    </location>
</feature>
<sequence length="614" mass="67676">MDRKPSVVIRVFRFIWSVINNTRKLILNLIFFGLLAVLLVAAGSGEEEFTLEQNQALVLNLNGSIVEQKRYQDPFEAVMLQSQGQELEREILLSDLVYAIRNAALDERIGALVIAPSRLHSTGMSKLTQVGQAIEEFKQSGKPVIAASRWYSQSQYYLASFADEIYLNPMGSVALDGFGVYRMYYKEALDKLKVNAHVFRVGTYKSAIEPYLRNDMSDAAREANELWLGQLWQHYVETVSSNRELSADAFPTKDEAFQAQLDENGGDFALMAKNLGWVDDLLITQTFRDKMIELVGENDDHSFNQVSLDDYYNLVKPKPLANDMDKVAVVVAKGTILNGSQPAGQIGGDSTAKLLRKARHDDQVKAVVLRVDSPGGSAFASEVIRQEVLALQEAGKPVVASMSSVAASGGYWISASADYIMANPTTITGSIGIFGLVTTFEDSLDHIGVHTDGVGTSDWAGASVVRGLTPGMKQMIQTGIEKGYRDFLSIVAEGRDMTPADVDKIAQGRVWTGSKALELGLVDELGDLDQALAKAAELAELEEYDQKVIEKELSKEQQFMQQLFGEAKAYLPEPSPKTDVVSMFIDSLNSELSLLTQFNDPNHSYVLCENCRLD</sequence>